<gene>
    <name evidence="1" type="ORF">ALC53_12570</name>
</gene>
<dbReference type="EMBL" id="KQ976711">
    <property type="protein sequence ID" value="KYM77034.1"/>
    <property type="molecule type" value="Genomic_DNA"/>
</dbReference>
<accession>A0A195AYJ4</accession>
<proteinExistence type="predicted"/>
<evidence type="ECO:0000313" key="1">
    <source>
        <dbReference type="EMBL" id="KYM77034.1"/>
    </source>
</evidence>
<dbReference type="AlphaFoldDB" id="A0A195AYJ4"/>
<dbReference type="Proteomes" id="UP000078540">
    <property type="component" value="Unassembled WGS sequence"/>
</dbReference>
<organism evidence="1 2">
    <name type="scientific">Atta colombica</name>
    <dbReference type="NCBI Taxonomy" id="520822"/>
    <lineage>
        <taxon>Eukaryota</taxon>
        <taxon>Metazoa</taxon>
        <taxon>Ecdysozoa</taxon>
        <taxon>Arthropoda</taxon>
        <taxon>Hexapoda</taxon>
        <taxon>Insecta</taxon>
        <taxon>Pterygota</taxon>
        <taxon>Neoptera</taxon>
        <taxon>Endopterygota</taxon>
        <taxon>Hymenoptera</taxon>
        <taxon>Apocrita</taxon>
        <taxon>Aculeata</taxon>
        <taxon>Formicoidea</taxon>
        <taxon>Formicidae</taxon>
        <taxon>Myrmicinae</taxon>
        <taxon>Atta</taxon>
    </lineage>
</organism>
<dbReference type="GO" id="GO:0003676">
    <property type="term" value="F:nucleic acid binding"/>
    <property type="evidence" value="ECO:0007669"/>
    <property type="project" value="InterPro"/>
</dbReference>
<dbReference type="InterPro" id="IPR036397">
    <property type="entry name" value="RNaseH_sf"/>
</dbReference>
<name>A0A195AYJ4_9HYME</name>
<dbReference type="PANTHER" id="PTHR47331">
    <property type="entry name" value="PHD-TYPE DOMAIN-CONTAINING PROTEIN"/>
    <property type="match status" value="1"/>
</dbReference>
<sequence>MDLLGPRHGTPRSRFETYALYVTGPIAFPPRNDPCTADHAIPITDCKCSYAMRNDRAMVGDPEKNYGSVIDQSVLMKKVNNIGDSRESALKRLRGIERRFKRDNPYDLIDAERWWNGPEFLKWDEEHWPPSLLAFRETFTALDCIFRAVQQRAFYCKYEALIKNEIVNTSSNILSLSPFLDESGLISWNFIPPNAPHFGDLWEAAVKSVKYYMTRILGKAHLTFEEMQTTLCEIEAILNSRPLLPLSVDPNDLAYLSPEHFLVDTTLNSLPCVDLNDVNENKLLRWQRVEQIQLLERQRRKGFLYRIVTEDEKWIHYDNPKRKPHNIPSSPLIPRRTLGTTLGRPLYLFRSGPAWSQLYRPALQDFPASQRGLLKSIIAIIIIPRETIHEREGYFERCYNLPRRPPPRYVDPRPPRAITHYQA</sequence>
<keyword evidence="2" id="KW-1185">Reference proteome</keyword>
<dbReference type="STRING" id="520822.A0A195AYJ4"/>
<dbReference type="Gene3D" id="3.30.420.10">
    <property type="entry name" value="Ribonuclease H-like superfamily/Ribonuclease H"/>
    <property type="match status" value="2"/>
</dbReference>
<evidence type="ECO:0000313" key="2">
    <source>
        <dbReference type="Proteomes" id="UP000078540"/>
    </source>
</evidence>
<reference evidence="1 2" key="1">
    <citation type="submission" date="2015-09" db="EMBL/GenBank/DDBJ databases">
        <title>Atta colombica WGS genome.</title>
        <authorList>
            <person name="Nygaard S."/>
            <person name="Hu H."/>
            <person name="Boomsma J."/>
            <person name="Zhang G."/>
        </authorList>
    </citation>
    <scope>NUCLEOTIDE SEQUENCE [LARGE SCALE GENOMIC DNA]</scope>
    <source>
        <strain evidence="1">Treedump-2</strain>
        <tissue evidence="1">Whole body</tissue>
    </source>
</reference>
<protein>
    <submittedName>
        <fullName evidence="1">Uncharacterized protein</fullName>
    </submittedName>
</protein>